<evidence type="ECO:0000313" key="11">
    <source>
        <dbReference type="Proteomes" id="UP000077255"/>
    </source>
</evidence>
<keyword evidence="4 8" id="KW-0812">Transmembrane</keyword>
<feature type="domain" description="Mce/MlaD" evidence="9">
    <location>
        <begin position="50"/>
        <end position="124"/>
    </location>
</feature>
<keyword evidence="11" id="KW-1185">Reference proteome</keyword>
<organism evidence="10 11">
    <name type="scientific">Dyella thiooxydans</name>
    <dbReference type="NCBI Taxonomy" id="445710"/>
    <lineage>
        <taxon>Bacteria</taxon>
        <taxon>Pseudomonadati</taxon>
        <taxon>Pseudomonadota</taxon>
        <taxon>Gammaproteobacteria</taxon>
        <taxon>Lysobacterales</taxon>
        <taxon>Rhodanobacteraceae</taxon>
        <taxon>Dyella</taxon>
    </lineage>
</organism>
<keyword evidence="3" id="KW-0997">Cell inner membrane</keyword>
<name>A0A160N178_9GAMM</name>
<feature type="transmembrane region" description="Helical" evidence="8">
    <location>
        <begin position="26"/>
        <end position="47"/>
    </location>
</feature>
<dbReference type="Pfam" id="PF02470">
    <property type="entry name" value="MlaD"/>
    <property type="match status" value="3"/>
</dbReference>
<dbReference type="STRING" id="445710.ATSB10_17130"/>
<protein>
    <recommendedName>
        <fullName evidence="9">Mce/MlaD domain-containing protein</fullName>
    </recommendedName>
</protein>
<evidence type="ECO:0000259" key="9">
    <source>
        <dbReference type="Pfam" id="PF02470"/>
    </source>
</evidence>
<dbReference type="PANTHER" id="PTHR30462">
    <property type="entry name" value="INTERMEMBRANE TRANSPORT PROTEIN PQIB-RELATED"/>
    <property type="match status" value="1"/>
</dbReference>
<keyword evidence="2" id="KW-1003">Cell membrane</keyword>
<feature type="domain" description="Mce/MlaD" evidence="9">
    <location>
        <begin position="165"/>
        <end position="225"/>
    </location>
</feature>
<evidence type="ECO:0000313" key="10">
    <source>
        <dbReference type="EMBL" id="AND69167.1"/>
    </source>
</evidence>
<feature type="region of interest" description="Disordered" evidence="7">
    <location>
        <begin position="530"/>
        <end position="557"/>
    </location>
</feature>
<keyword evidence="6 8" id="KW-0472">Membrane</keyword>
<dbReference type="EMBL" id="CP014841">
    <property type="protein sequence ID" value="AND69167.1"/>
    <property type="molecule type" value="Genomic_DNA"/>
</dbReference>
<dbReference type="OrthoDB" id="9806984at2"/>
<sequence length="557" mass="60038">MTEETNPAGDELPQPVVHRRRLGASLIWLVPILAAVVGLSLVVHSWMQAGPSITISFQSAEGLDAGKTTVKYKNVVIGKVTHIRLSPDRSKVLVKVALDKSAEGFARADTRFWVVRPRIGLGGVSGVDTLLSGAFIGADVGTSDETRYDFKGLENPPAVTYGAPGKSFVLHAEDLGSLDIGSPLYFRRVQVGRVASYELDKDGKGVTFTIFIDGPYDQFVTRSSRFWNASGLDVSLGANGLKVNTQSLATVLAGGVAFQDPAGPHDATPAQQGASYRLFDDKATAMAPPDGPPQYIRMRFDQSLRGLAVDAPVEFLGINIGRVVSITMDYDAKRESFPVTVGAVVYPQRLGRAYDKLVAQAQEQNGSPDLAPIMGKLVAHGLRAQARTGNLLTGQLYIAMDFLPKAPKVAFDPTVRPLQIPTAPGSFDKLQEQLAEIVDKVQKIPFDSIGKHLDQTLADLDGTLKQVNGQVLPEFKGTLKDARRTLGTTDNALSPDSPLQQNLQGTLQELQRMARSLRVFSDYLGTHPEALIRGRKSDPAPAKPANETQPSKQGNKP</sequence>
<reference evidence="10 11" key="1">
    <citation type="submission" date="2016-02" db="EMBL/GenBank/DDBJ databases">
        <title>Complete genome sequencing and analysis of ATSB10, Dyella thiooxydans isolated from rhizosphere soil of sunflower (Helianthus annuus L.).</title>
        <authorList>
            <person name="Lee Y."/>
            <person name="Hwangbo K."/>
            <person name="Chung H."/>
            <person name="Yoo J."/>
            <person name="Kim K.Y."/>
            <person name="Sa T.M."/>
            <person name="Um Y."/>
            <person name="Madhaiyan M."/>
        </authorList>
    </citation>
    <scope>NUCLEOTIDE SEQUENCE [LARGE SCALE GENOMIC DNA]</scope>
    <source>
        <strain evidence="10 11">ATSB10</strain>
    </source>
</reference>
<dbReference type="AlphaFoldDB" id="A0A160N178"/>
<dbReference type="InterPro" id="IPR051800">
    <property type="entry name" value="PqiA-PqiB_transport"/>
</dbReference>
<dbReference type="GO" id="GO:0005886">
    <property type="term" value="C:plasma membrane"/>
    <property type="evidence" value="ECO:0007669"/>
    <property type="project" value="UniProtKB-SubCell"/>
</dbReference>
<proteinExistence type="predicted"/>
<evidence type="ECO:0000256" key="2">
    <source>
        <dbReference type="ARBA" id="ARBA00022475"/>
    </source>
</evidence>
<evidence type="ECO:0000256" key="3">
    <source>
        <dbReference type="ARBA" id="ARBA00022519"/>
    </source>
</evidence>
<dbReference type="Proteomes" id="UP000077255">
    <property type="component" value="Chromosome"/>
</dbReference>
<gene>
    <name evidence="10" type="ORF">ATSB10_17130</name>
</gene>
<feature type="compositionally biased region" description="Polar residues" evidence="7">
    <location>
        <begin position="546"/>
        <end position="557"/>
    </location>
</feature>
<comment type="subcellular location">
    <subcellularLocation>
        <location evidence="1">Cell inner membrane</location>
    </subcellularLocation>
</comment>
<dbReference type="PANTHER" id="PTHR30462:SF0">
    <property type="entry name" value="INTERMEMBRANE TRANSPORT PROTEIN YEBT"/>
    <property type="match status" value="1"/>
</dbReference>
<evidence type="ECO:0000256" key="7">
    <source>
        <dbReference type="SAM" id="MobiDB-lite"/>
    </source>
</evidence>
<evidence type="ECO:0000256" key="6">
    <source>
        <dbReference type="ARBA" id="ARBA00023136"/>
    </source>
</evidence>
<dbReference type="RefSeq" id="WP_063672024.1">
    <property type="nucleotide sequence ID" value="NZ_CP014841.1"/>
</dbReference>
<evidence type="ECO:0000256" key="1">
    <source>
        <dbReference type="ARBA" id="ARBA00004533"/>
    </source>
</evidence>
<accession>A0A160N178</accession>
<dbReference type="KEGG" id="dtx:ATSB10_17130"/>
<evidence type="ECO:0000256" key="4">
    <source>
        <dbReference type="ARBA" id="ARBA00022692"/>
    </source>
</evidence>
<dbReference type="InterPro" id="IPR003399">
    <property type="entry name" value="Mce/MlaD"/>
</dbReference>
<evidence type="ECO:0000256" key="5">
    <source>
        <dbReference type="ARBA" id="ARBA00022989"/>
    </source>
</evidence>
<dbReference type="PATRIC" id="fig|445710.3.peg.1708"/>
<keyword evidence="5 8" id="KW-1133">Transmembrane helix</keyword>
<evidence type="ECO:0000256" key="8">
    <source>
        <dbReference type="SAM" id="Phobius"/>
    </source>
</evidence>
<feature type="domain" description="Mce/MlaD" evidence="9">
    <location>
        <begin position="293"/>
        <end position="401"/>
    </location>
</feature>